<reference evidence="1 2" key="1">
    <citation type="submission" date="2023-02" db="EMBL/GenBank/DDBJ databases">
        <title>LHISI_Scaffold_Assembly.</title>
        <authorList>
            <person name="Stuart O.P."/>
            <person name="Cleave R."/>
            <person name="Magrath M.J.L."/>
            <person name="Mikheyev A.S."/>
        </authorList>
    </citation>
    <scope>NUCLEOTIDE SEQUENCE [LARGE SCALE GENOMIC DNA]</scope>
    <source>
        <strain evidence="1">Daus_M_001</strain>
        <tissue evidence="1">Leg muscle</tissue>
    </source>
</reference>
<proteinExistence type="predicted"/>
<keyword evidence="2" id="KW-1185">Reference proteome</keyword>
<sequence>MEQVAQPKARWIKKEPVAEPEVGWTEMKSVVESEARANRDGISFSAKNQVGRAGTSCYVRMRADCMFTSLVHQESDTAVPAFLGPTLAPCHMCVTERGNEEIKCSVTTTWRVRCWKCPPNDPEAHYTQLPRAKRRGTLRVHRHGVDGSAGEDICTSWLILEGQWHIREGQCSVTTTWRVRCWKCPPNDPEAHYTQLPRAKRRGMLGVHRHGVDGSAGEDICTSRLILEGQWHIREGQCSVAGAGLKTPVYLELFSTFEADRRGSDKGDTATRIKSPIAAKLKALNWRAVFSSCCMYLWDFQRQPYYLYEVSVYKPSLCVGERGSRRAGHALACDGLEEPERDPRLVIGGEVNLAGEAAQMLQWLRAHVVEVDDVAHSVEQREEEGGASGDLVELYVGVQRYVLLDRELLQLGEQQQAVAEGERGGRASRDRYAHAHDVPQVRVLRHEGVEPADLLCTRCTLVHHRYGAREALGSNPGVGKARYPRENPSINGIVRHDIHMRKTGVTRPGIEPGSHWWEASRLTAQPPWPLRPSSGSVELTYESFDEEGDGDDVEYEEVEYVLSILLQECCDGVPLPGEPAASRLLWRADLHHRGSKLDPRSDRRSIQKTVAPLEFRAWLKIEMDFISIRRIRRFKISIRDQRRIQPIAKFASNLISSSHFGTKINESEHQNRAISLVQHFYNGTKIKLNPGSELGSLDLGSGGHTTRYKKTPVFPNTFIHFPRKNVGLEDANRTTAYPAEGTRQIRHLPGDVGRHVEEVLLGALAVEAYGHKVALVVLHHDLEVGVGQGRLVLEAGVVEHTVYQLGHVVVGETGGACDLHQRAQHLRQLSFVDAAVAVVVAHVEDDAQLVLSATAREQHHRVQELLRDVDKLHTYNRFTNTNICRS</sequence>
<evidence type="ECO:0000313" key="1">
    <source>
        <dbReference type="EMBL" id="KAJ8868063.1"/>
    </source>
</evidence>
<dbReference type="EMBL" id="JARBHB010000015">
    <property type="protein sequence ID" value="KAJ8868063.1"/>
    <property type="molecule type" value="Genomic_DNA"/>
</dbReference>
<gene>
    <name evidence="1" type="ORF">PR048_031872</name>
</gene>
<evidence type="ECO:0000313" key="2">
    <source>
        <dbReference type="Proteomes" id="UP001159363"/>
    </source>
</evidence>
<protein>
    <submittedName>
        <fullName evidence="1">Uncharacterized protein</fullName>
    </submittedName>
</protein>
<dbReference type="Proteomes" id="UP001159363">
    <property type="component" value="Chromosome 14"/>
</dbReference>
<name>A0ABQ9G9F1_9NEOP</name>
<organism evidence="1 2">
    <name type="scientific">Dryococelus australis</name>
    <dbReference type="NCBI Taxonomy" id="614101"/>
    <lineage>
        <taxon>Eukaryota</taxon>
        <taxon>Metazoa</taxon>
        <taxon>Ecdysozoa</taxon>
        <taxon>Arthropoda</taxon>
        <taxon>Hexapoda</taxon>
        <taxon>Insecta</taxon>
        <taxon>Pterygota</taxon>
        <taxon>Neoptera</taxon>
        <taxon>Polyneoptera</taxon>
        <taxon>Phasmatodea</taxon>
        <taxon>Verophasmatodea</taxon>
        <taxon>Anareolatae</taxon>
        <taxon>Phasmatidae</taxon>
        <taxon>Eurycanthinae</taxon>
        <taxon>Dryococelus</taxon>
    </lineage>
</organism>
<accession>A0ABQ9G9F1</accession>
<comment type="caution">
    <text evidence="1">The sequence shown here is derived from an EMBL/GenBank/DDBJ whole genome shotgun (WGS) entry which is preliminary data.</text>
</comment>